<feature type="domain" description="Activator of Hsp90 ATPase homologue 1/2-like C-terminal" evidence="2">
    <location>
        <begin position="34"/>
        <end position="167"/>
    </location>
</feature>
<organism evidence="3 4">
    <name type="scientific">Acanthopleuribacter pedis</name>
    <dbReference type="NCBI Taxonomy" id="442870"/>
    <lineage>
        <taxon>Bacteria</taxon>
        <taxon>Pseudomonadati</taxon>
        <taxon>Acidobacteriota</taxon>
        <taxon>Holophagae</taxon>
        <taxon>Acanthopleuribacterales</taxon>
        <taxon>Acanthopleuribacteraceae</taxon>
        <taxon>Acanthopleuribacter</taxon>
    </lineage>
</organism>
<accession>A0A8J7U5N5</accession>
<dbReference type="InterPro" id="IPR013538">
    <property type="entry name" value="ASHA1/2-like_C"/>
</dbReference>
<protein>
    <submittedName>
        <fullName evidence="3">SRPBCC domain-containing protein</fullName>
    </submittedName>
</protein>
<evidence type="ECO:0000256" key="1">
    <source>
        <dbReference type="ARBA" id="ARBA00006817"/>
    </source>
</evidence>
<evidence type="ECO:0000259" key="2">
    <source>
        <dbReference type="Pfam" id="PF08327"/>
    </source>
</evidence>
<dbReference type="EMBL" id="JAFREP010000029">
    <property type="protein sequence ID" value="MBO1321902.1"/>
    <property type="molecule type" value="Genomic_DNA"/>
</dbReference>
<gene>
    <name evidence="3" type="ORF">J3U88_25705</name>
</gene>
<dbReference type="Pfam" id="PF08327">
    <property type="entry name" value="AHSA1"/>
    <property type="match status" value="1"/>
</dbReference>
<dbReference type="AlphaFoldDB" id="A0A8J7U5N5"/>
<name>A0A8J7U5N5_9BACT</name>
<keyword evidence="4" id="KW-1185">Reference proteome</keyword>
<evidence type="ECO:0000313" key="4">
    <source>
        <dbReference type="Proteomes" id="UP000664417"/>
    </source>
</evidence>
<proteinExistence type="inferred from homology"/>
<reference evidence="3" key="1">
    <citation type="submission" date="2021-03" db="EMBL/GenBank/DDBJ databases">
        <authorList>
            <person name="Wang G."/>
        </authorList>
    </citation>
    <scope>NUCLEOTIDE SEQUENCE</scope>
    <source>
        <strain evidence="3">KCTC 12899</strain>
    </source>
</reference>
<comment type="similarity">
    <text evidence="1">Belongs to the AHA1 family.</text>
</comment>
<dbReference type="InterPro" id="IPR023393">
    <property type="entry name" value="START-like_dom_sf"/>
</dbReference>
<dbReference type="Proteomes" id="UP000664417">
    <property type="component" value="Unassembled WGS sequence"/>
</dbReference>
<dbReference type="RefSeq" id="WP_207861874.1">
    <property type="nucleotide sequence ID" value="NZ_JAFREP010000029.1"/>
</dbReference>
<dbReference type="CDD" id="cd07814">
    <property type="entry name" value="SRPBCC_CalC_Aha1-like"/>
    <property type="match status" value="1"/>
</dbReference>
<dbReference type="SUPFAM" id="SSF55961">
    <property type="entry name" value="Bet v1-like"/>
    <property type="match status" value="1"/>
</dbReference>
<comment type="caution">
    <text evidence="3">The sequence shown here is derived from an EMBL/GenBank/DDBJ whole genome shotgun (WGS) entry which is preliminary data.</text>
</comment>
<dbReference type="Gene3D" id="3.30.530.20">
    <property type="match status" value="1"/>
</dbReference>
<sequence>MLVFVLLLFQTEVAEFTETKNGLTQIRHEIVVTAEREAVWRLFTSKEGIESWITPVAWVDLREGGIMETSYDANAKRDDPNNIKVQFTALKPGWHYTARNIQSPANTGFGDTLKEIPSSLRLEEVGAGKTKVSVIMSGFNETEAHQKLLAFFKKGNSWYLNRLQQRLKEGPLPF</sequence>
<evidence type="ECO:0000313" key="3">
    <source>
        <dbReference type="EMBL" id="MBO1321902.1"/>
    </source>
</evidence>